<accession>A0ABN9VSH6</accession>
<dbReference type="EMBL" id="CAUYUJ010017493">
    <property type="protein sequence ID" value="CAK0875260.1"/>
    <property type="molecule type" value="Genomic_DNA"/>
</dbReference>
<organism evidence="2 3">
    <name type="scientific">Prorocentrum cordatum</name>
    <dbReference type="NCBI Taxonomy" id="2364126"/>
    <lineage>
        <taxon>Eukaryota</taxon>
        <taxon>Sar</taxon>
        <taxon>Alveolata</taxon>
        <taxon>Dinophyceae</taxon>
        <taxon>Prorocentrales</taxon>
        <taxon>Prorocentraceae</taxon>
        <taxon>Prorocentrum</taxon>
    </lineage>
</organism>
<comment type="caution">
    <text evidence="2">The sequence shown here is derived from an EMBL/GenBank/DDBJ whole genome shotgun (WGS) entry which is preliminary data.</text>
</comment>
<proteinExistence type="predicted"/>
<reference evidence="2" key="1">
    <citation type="submission" date="2023-10" db="EMBL/GenBank/DDBJ databases">
        <authorList>
            <person name="Chen Y."/>
            <person name="Shah S."/>
            <person name="Dougan E. K."/>
            <person name="Thang M."/>
            <person name="Chan C."/>
        </authorList>
    </citation>
    <scope>NUCLEOTIDE SEQUENCE [LARGE SCALE GENOMIC DNA]</scope>
</reference>
<evidence type="ECO:0000313" key="2">
    <source>
        <dbReference type="EMBL" id="CAK0875260.1"/>
    </source>
</evidence>
<keyword evidence="3" id="KW-1185">Reference proteome</keyword>
<name>A0ABN9VSH6_9DINO</name>
<evidence type="ECO:0000256" key="1">
    <source>
        <dbReference type="SAM" id="MobiDB-lite"/>
    </source>
</evidence>
<protein>
    <submittedName>
        <fullName evidence="2">Uncharacterized protein</fullName>
    </submittedName>
</protein>
<sequence>MRLGGGRGPRRARGREGERWGPPRTPTWQAPAHSPPEVITAEAGTIGQLERHQEARDRDEDPRGAMTDPRQSDSVLPTGLWVLLVVFSLVPSAPSEAEGFC</sequence>
<feature type="region of interest" description="Disordered" evidence="1">
    <location>
        <begin position="1"/>
        <end position="74"/>
    </location>
</feature>
<evidence type="ECO:0000313" key="3">
    <source>
        <dbReference type="Proteomes" id="UP001189429"/>
    </source>
</evidence>
<feature type="compositionally biased region" description="Basic and acidic residues" evidence="1">
    <location>
        <begin position="49"/>
        <end position="63"/>
    </location>
</feature>
<dbReference type="Proteomes" id="UP001189429">
    <property type="component" value="Unassembled WGS sequence"/>
</dbReference>
<gene>
    <name evidence="2" type="ORF">PCOR1329_LOCUS59966</name>
</gene>